<gene>
    <name evidence="2" type="ORF">PSON_ATCC_30995.1.T0390227</name>
</gene>
<accession>A0A8S1MRG6</accession>
<keyword evidence="1" id="KW-0175">Coiled coil</keyword>
<evidence type="ECO:0000256" key="1">
    <source>
        <dbReference type="SAM" id="Coils"/>
    </source>
</evidence>
<reference evidence="2" key="1">
    <citation type="submission" date="2021-01" db="EMBL/GenBank/DDBJ databases">
        <authorList>
            <consortium name="Genoscope - CEA"/>
            <person name="William W."/>
        </authorList>
    </citation>
    <scope>NUCLEOTIDE SEQUENCE</scope>
</reference>
<evidence type="ECO:0000313" key="3">
    <source>
        <dbReference type="Proteomes" id="UP000692954"/>
    </source>
</evidence>
<dbReference type="EMBL" id="CAJJDN010000039">
    <property type="protein sequence ID" value="CAD8079666.1"/>
    <property type="molecule type" value="Genomic_DNA"/>
</dbReference>
<dbReference type="AlphaFoldDB" id="A0A8S1MRG6"/>
<evidence type="ECO:0000313" key="2">
    <source>
        <dbReference type="EMBL" id="CAD8079666.1"/>
    </source>
</evidence>
<protein>
    <submittedName>
        <fullName evidence="2">Uncharacterized protein</fullName>
    </submittedName>
</protein>
<organism evidence="2 3">
    <name type="scientific">Paramecium sonneborni</name>
    <dbReference type="NCBI Taxonomy" id="65129"/>
    <lineage>
        <taxon>Eukaryota</taxon>
        <taxon>Sar</taxon>
        <taxon>Alveolata</taxon>
        <taxon>Ciliophora</taxon>
        <taxon>Intramacronucleata</taxon>
        <taxon>Oligohymenophorea</taxon>
        <taxon>Peniculida</taxon>
        <taxon>Parameciidae</taxon>
        <taxon>Paramecium</taxon>
    </lineage>
</organism>
<name>A0A8S1MRG6_9CILI</name>
<dbReference type="Proteomes" id="UP000692954">
    <property type="component" value="Unassembled WGS sequence"/>
</dbReference>
<keyword evidence="3" id="KW-1185">Reference proteome</keyword>
<comment type="caution">
    <text evidence="2">The sequence shown here is derived from an EMBL/GenBank/DDBJ whole genome shotgun (WGS) entry which is preliminary data.</text>
</comment>
<proteinExistence type="predicted"/>
<feature type="coiled-coil region" evidence="1">
    <location>
        <begin position="96"/>
        <end position="123"/>
    </location>
</feature>
<dbReference type="OrthoDB" id="286314at2759"/>
<sequence length="201" mass="24179">MNIETQSEKSDQRRSKRERYVGEALNAVQKWRDLFENGYSDEVGNYIKPTLKEAADLVGLPKRSLEQYYSVFKKIPQSTDIIRFLDKKMGYLNQFIREFQNESAITKEQEQELEQEVQQEQSSWDNMIIEADDSLAVQREMEDEPQLCQILQQQQIYENEEEYIKFLQLEEDQKYCSEYYYYDEDDDYFIKDDFNNPALPD</sequence>